<evidence type="ECO:0000256" key="11">
    <source>
        <dbReference type="ARBA" id="ARBA00023033"/>
    </source>
</evidence>
<comment type="subcellular location">
    <subcellularLocation>
        <location evidence="2">Peroxisome</location>
    </subcellularLocation>
</comment>
<evidence type="ECO:0000256" key="1">
    <source>
        <dbReference type="ARBA" id="ARBA00001946"/>
    </source>
</evidence>
<keyword evidence="8" id="KW-0067">ATP-binding</keyword>
<comment type="cofactor">
    <cofactor evidence="1">
        <name>Mg(2+)</name>
        <dbReference type="ChEBI" id="CHEBI:18420"/>
    </cofactor>
</comment>
<evidence type="ECO:0000256" key="5">
    <source>
        <dbReference type="ARBA" id="ARBA00019043"/>
    </source>
</evidence>
<dbReference type="InterPro" id="IPR025110">
    <property type="entry name" value="AMP-bd_C"/>
</dbReference>
<keyword evidence="6" id="KW-0479">Metal-binding</keyword>
<dbReference type="InterPro" id="IPR020845">
    <property type="entry name" value="AMP-binding_CS"/>
</dbReference>
<protein>
    <recommendedName>
        <fullName evidence="5">Luciferin 4-monooxygenase</fullName>
        <ecNumber evidence="4">1.13.12.7</ecNumber>
    </recommendedName>
</protein>
<dbReference type="Gene3D" id="2.30.38.10">
    <property type="entry name" value="Luciferase, Domain 3"/>
    <property type="match status" value="1"/>
</dbReference>
<evidence type="ECO:0000256" key="15">
    <source>
        <dbReference type="ARBA" id="ARBA00048497"/>
    </source>
</evidence>
<dbReference type="GO" id="GO:0016405">
    <property type="term" value="F:CoA-ligase activity"/>
    <property type="evidence" value="ECO:0000318"/>
    <property type="project" value="GO_Central"/>
</dbReference>
<keyword evidence="10" id="KW-0560">Oxidoreductase</keyword>
<keyword evidence="9" id="KW-0460">Magnesium</keyword>
<feature type="domain" description="AMP-dependent synthetase/ligase" evidence="16">
    <location>
        <begin position="31"/>
        <end position="386"/>
    </location>
</feature>
<dbReference type="GO" id="GO:0046872">
    <property type="term" value="F:metal ion binding"/>
    <property type="evidence" value="ECO:0007669"/>
    <property type="project" value="UniProtKB-KW"/>
</dbReference>
<dbReference type="InterPro" id="IPR045851">
    <property type="entry name" value="AMP-bd_C_sf"/>
</dbReference>
<dbReference type="Gene3D" id="3.30.300.30">
    <property type="match status" value="1"/>
</dbReference>
<evidence type="ECO:0000256" key="12">
    <source>
        <dbReference type="ARBA" id="ARBA00023140"/>
    </source>
</evidence>
<evidence type="ECO:0000256" key="7">
    <source>
        <dbReference type="ARBA" id="ARBA00022741"/>
    </source>
</evidence>
<dbReference type="OMA" id="FYNCFGQ"/>
<dbReference type="GO" id="GO:0004497">
    <property type="term" value="F:monooxygenase activity"/>
    <property type="evidence" value="ECO:0007669"/>
    <property type="project" value="UniProtKB-KW"/>
</dbReference>
<evidence type="ECO:0000259" key="16">
    <source>
        <dbReference type="Pfam" id="PF00501"/>
    </source>
</evidence>
<proteinExistence type="inferred from homology"/>
<dbReference type="GO" id="GO:0005777">
    <property type="term" value="C:peroxisome"/>
    <property type="evidence" value="ECO:0007669"/>
    <property type="project" value="UniProtKB-SubCell"/>
</dbReference>
<dbReference type="InParanoid" id="D6WTM3"/>
<evidence type="ECO:0000259" key="17">
    <source>
        <dbReference type="Pfam" id="PF13193"/>
    </source>
</evidence>
<evidence type="ECO:0000313" key="19">
    <source>
        <dbReference type="Proteomes" id="UP000007266"/>
    </source>
</evidence>
<dbReference type="FunFam" id="3.30.300.30:FF:000007">
    <property type="entry name" value="4-coumarate--CoA ligase 2"/>
    <property type="match status" value="1"/>
</dbReference>
<dbReference type="HOGENOM" id="CLU_000022_59_2_1"/>
<name>D6WTM3_TRICA</name>
<evidence type="ECO:0000256" key="14">
    <source>
        <dbReference type="ARBA" id="ARBA00023262"/>
    </source>
</evidence>
<dbReference type="OrthoDB" id="10253869at2759"/>
<reference evidence="18 19" key="2">
    <citation type="journal article" date="2010" name="Nucleic Acids Res.">
        <title>BeetleBase in 2010: revisions to provide comprehensive genomic information for Tribolium castaneum.</title>
        <authorList>
            <person name="Kim H.S."/>
            <person name="Murphy T."/>
            <person name="Xia J."/>
            <person name="Caragea D."/>
            <person name="Park Y."/>
            <person name="Beeman R.W."/>
            <person name="Lorenzen M.D."/>
            <person name="Butcher S."/>
            <person name="Manak J.R."/>
            <person name="Brown S.J."/>
        </authorList>
    </citation>
    <scope>GENOME REANNOTATION</scope>
    <source>
        <strain evidence="18 19">Georgia GA2</strain>
    </source>
</reference>
<dbReference type="InterPro" id="IPR000873">
    <property type="entry name" value="AMP-dep_synth/lig_dom"/>
</dbReference>
<evidence type="ECO:0000256" key="6">
    <source>
        <dbReference type="ARBA" id="ARBA00022723"/>
    </source>
</evidence>
<dbReference type="Pfam" id="PF00501">
    <property type="entry name" value="AMP-binding"/>
    <property type="match status" value="1"/>
</dbReference>
<evidence type="ECO:0000256" key="2">
    <source>
        <dbReference type="ARBA" id="ARBA00004275"/>
    </source>
</evidence>
<dbReference type="Proteomes" id="UP000007266">
    <property type="component" value="Linkage group 7"/>
</dbReference>
<feature type="domain" description="AMP-binding enzyme C-terminal" evidence="17">
    <location>
        <begin position="437"/>
        <end position="513"/>
    </location>
</feature>
<evidence type="ECO:0000256" key="13">
    <source>
        <dbReference type="ARBA" id="ARBA00023223"/>
    </source>
</evidence>
<dbReference type="GO" id="GO:0008218">
    <property type="term" value="P:bioluminescence"/>
    <property type="evidence" value="ECO:0007669"/>
    <property type="project" value="UniProtKB-KW"/>
</dbReference>
<accession>D6WTM3</accession>
<evidence type="ECO:0000256" key="4">
    <source>
        <dbReference type="ARBA" id="ARBA00012532"/>
    </source>
</evidence>
<dbReference type="EC" id="1.13.12.7" evidence="4"/>
<dbReference type="Pfam" id="PF13193">
    <property type="entry name" value="AMP-binding_C"/>
    <property type="match status" value="1"/>
</dbReference>
<dbReference type="PANTHER" id="PTHR24096:SF423">
    <property type="entry name" value="GM05240P"/>
    <property type="match status" value="1"/>
</dbReference>
<gene>
    <name evidence="18" type="primary">AUGUSTUS-3.0.2_08610</name>
    <name evidence="18" type="ORF">TcasGA2_TC008610</name>
</gene>
<dbReference type="KEGG" id="tca:655287"/>
<evidence type="ECO:0000256" key="9">
    <source>
        <dbReference type="ARBA" id="ARBA00022842"/>
    </source>
</evidence>
<dbReference type="AlphaFoldDB" id="D6WTM3"/>
<organism evidence="18 19">
    <name type="scientific">Tribolium castaneum</name>
    <name type="common">Red flour beetle</name>
    <dbReference type="NCBI Taxonomy" id="7070"/>
    <lineage>
        <taxon>Eukaryota</taxon>
        <taxon>Metazoa</taxon>
        <taxon>Ecdysozoa</taxon>
        <taxon>Arthropoda</taxon>
        <taxon>Hexapoda</taxon>
        <taxon>Insecta</taxon>
        <taxon>Pterygota</taxon>
        <taxon>Neoptera</taxon>
        <taxon>Endopterygota</taxon>
        <taxon>Coleoptera</taxon>
        <taxon>Polyphaga</taxon>
        <taxon>Cucujiformia</taxon>
        <taxon>Tenebrionidae</taxon>
        <taxon>Tenebrionidae incertae sedis</taxon>
        <taxon>Tribolium</taxon>
    </lineage>
</organism>
<dbReference type="EMBL" id="KQ971355">
    <property type="protein sequence ID" value="EFA05828.2"/>
    <property type="molecule type" value="Genomic_DNA"/>
</dbReference>
<comment type="similarity">
    <text evidence="3">Belongs to the ATP-dependent AMP-binding enzyme family.</text>
</comment>
<keyword evidence="14" id="KW-0599">Photoprotein</keyword>
<keyword evidence="13" id="KW-0455">Luminescence</keyword>
<dbReference type="STRING" id="7070.D6WTM3"/>
<keyword evidence="12" id="KW-0576">Peroxisome</keyword>
<evidence type="ECO:0000313" key="18">
    <source>
        <dbReference type="EMBL" id="EFA05828.2"/>
    </source>
</evidence>
<reference evidence="18 19" key="1">
    <citation type="journal article" date="2008" name="Nature">
        <title>The genome of the model beetle and pest Tribolium castaneum.</title>
        <authorList>
            <consortium name="Tribolium Genome Sequencing Consortium"/>
            <person name="Richards S."/>
            <person name="Gibbs R.A."/>
            <person name="Weinstock G.M."/>
            <person name="Brown S.J."/>
            <person name="Denell R."/>
            <person name="Beeman R.W."/>
            <person name="Gibbs R."/>
            <person name="Beeman R.W."/>
            <person name="Brown S.J."/>
            <person name="Bucher G."/>
            <person name="Friedrich M."/>
            <person name="Grimmelikhuijzen C.J."/>
            <person name="Klingler M."/>
            <person name="Lorenzen M."/>
            <person name="Richards S."/>
            <person name="Roth S."/>
            <person name="Schroder R."/>
            <person name="Tautz D."/>
            <person name="Zdobnov E.M."/>
            <person name="Muzny D."/>
            <person name="Gibbs R.A."/>
            <person name="Weinstock G.M."/>
            <person name="Attaway T."/>
            <person name="Bell S."/>
            <person name="Buhay C.J."/>
            <person name="Chandrabose M.N."/>
            <person name="Chavez D."/>
            <person name="Clerk-Blankenburg K.P."/>
            <person name="Cree A."/>
            <person name="Dao M."/>
            <person name="Davis C."/>
            <person name="Chacko J."/>
            <person name="Dinh H."/>
            <person name="Dugan-Rocha S."/>
            <person name="Fowler G."/>
            <person name="Garner T.T."/>
            <person name="Garnes J."/>
            <person name="Gnirke A."/>
            <person name="Hawes A."/>
            <person name="Hernandez J."/>
            <person name="Hines S."/>
            <person name="Holder M."/>
            <person name="Hume J."/>
            <person name="Jhangiani S.N."/>
            <person name="Joshi V."/>
            <person name="Khan Z.M."/>
            <person name="Jackson L."/>
            <person name="Kovar C."/>
            <person name="Kowis A."/>
            <person name="Lee S."/>
            <person name="Lewis L.R."/>
            <person name="Margolis J."/>
            <person name="Morgan M."/>
            <person name="Nazareth L.V."/>
            <person name="Nguyen N."/>
            <person name="Okwuonu G."/>
            <person name="Parker D."/>
            <person name="Richards S."/>
            <person name="Ruiz S.J."/>
            <person name="Santibanez J."/>
            <person name="Savard J."/>
            <person name="Scherer S.E."/>
            <person name="Schneider B."/>
            <person name="Sodergren E."/>
            <person name="Tautz D."/>
            <person name="Vattahil S."/>
            <person name="Villasana D."/>
            <person name="White C.S."/>
            <person name="Wright R."/>
            <person name="Park Y."/>
            <person name="Beeman R.W."/>
            <person name="Lord J."/>
            <person name="Oppert B."/>
            <person name="Lorenzen M."/>
            <person name="Brown S."/>
            <person name="Wang L."/>
            <person name="Savard J."/>
            <person name="Tautz D."/>
            <person name="Richards S."/>
            <person name="Weinstock G."/>
            <person name="Gibbs R.A."/>
            <person name="Liu Y."/>
            <person name="Worley K."/>
            <person name="Weinstock G."/>
            <person name="Elsik C.G."/>
            <person name="Reese J.T."/>
            <person name="Elhaik E."/>
            <person name="Landan G."/>
            <person name="Graur D."/>
            <person name="Arensburger P."/>
            <person name="Atkinson P."/>
            <person name="Beeman R.W."/>
            <person name="Beidler J."/>
            <person name="Brown S.J."/>
            <person name="Demuth J.P."/>
            <person name="Drury D.W."/>
            <person name="Du Y.Z."/>
            <person name="Fujiwara H."/>
            <person name="Lorenzen M."/>
            <person name="Maselli V."/>
            <person name="Osanai M."/>
            <person name="Park Y."/>
            <person name="Robertson H.M."/>
            <person name="Tu Z."/>
            <person name="Wang J.J."/>
            <person name="Wang S."/>
            <person name="Richards S."/>
            <person name="Song H."/>
            <person name="Zhang L."/>
            <person name="Sodergren E."/>
            <person name="Werner D."/>
            <person name="Stanke M."/>
            <person name="Morgenstern B."/>
            <person name="Solovyev V."/>
            <person name="Kosarev P."/>
            <person name="Brown G."/>
            <person name="Chen H.C."/>
            <person name="Ermolaeva O."/>
            <person name="Hlavina W."/>
            <person name="Kapustin Y."/>
            <person name="Kiryutin B."/>
            <person name="Kitts P."/>
            <person name="Maglott D."/>
            <person name="Pruitt K."/>
            <person name="Sapojnikov V."/>
            <person name="Souvorov A."/>
            <person name="Mackey A.J."/>
            <person name="Waterhouse R.M."/>
            <person name="Wyder S."/>
            <person name="Zdobnov E.M."/>
            <person name="Zdobnov E.M."/>
            <person name="Wyder S."/>
            <person name="Kriventseva E.V."/>
            <person name="Kadowaki T."/>
            <person name="Bork P."/>
            <person name="Aranda M."/>
            <person name="Bao R."/>
            <person name="Beermann A."/>
            <person name="Berns N."/>
            <person name="Bolognesi R."/>
            <person name="Bonneton F."/>
            <person name="Bopp D."/>
            <person name="Brown S.J."/>
            <person name="Bucher G."/>
            <person name="Butts T."/>
            <person name="Chaumot A."/>
            <person name="Denell R.E."/>
            <person name="Ferrier D.E."/>
            <person name="Friedrich M."/>
            <person name="Gordon C.M."/>
            <person name="Jindra M."/>
            <person name="Klingler M."/>
            <person name="Lan Q."/>
            <person name="Lattorff H.M."/>
            <person name="Laudet V."/>
            <person name="von Levetsow C."/>
            <person name="Liu Z."/>
            <person name="Lutz R."/>
            <person name="Lynch J.A."/>
            <person name="da Fonseca R.N."/>
            <person name="Posnien N."/>
            <person name="Reuter R."/>
            <person name="Roth S."/>
            <person name="Savard J."/>
            <person name="Schinko J.B."/>
            <person name="Schmitt C."/>
            <person name="Schoppmeier M."/>
            <person name="Schroder R."/>
            <person name="Shippy T.D."/>
            <person name="Simonnet F."/>
            <person name="Marques-Souza H."/>
            <person name="Tautz D."/>
            <person name="Tomoyasu Y."/>
            <person name="Trauner J."/>
            <person name="Van der Zee M."/>
            <person name="Vervoort M."/>
            <person name="Wittkopp N."/>
            <person name="Wimmer E.A."/>
            <person name="Yang X."/>
            <person name="Jones A.K."/>
            <person name="Sattelle D.B."/>
            <person name="Ebert P.R."/>
            <person name="Nelson D."/>
            <person name="Scott J.G."/>
            <person name="Beeman R.W."/>
            <person name="Muthukrishnan S."/>
            <person name="Kramer K.J."/>
            <person name="Arakane Y."/>
            <person name="Beeman R.W."/>
            <person name="Zhu Q."/>
            <person name="Hogenkamp D."/>
            <person name="Dixit R."/>
            <person name="Oppert B."/>
            <person name="Jiang H."/>
            <person name="Zou Z."/>
            <person name="Marshall J."/>
            <person name="Elpidina E."/>
            <person name="Vinokurov K."/>
            <person name="Oppert C."/>
            <person name="Zou Z."/>
            <person name="Evans J."/>
            <person name="Lu Z."/>
            <person name="Zhao P."/>
            <person name="Sumathipala N."/>
            <person name="Altincicek B."/>
            <person name="Vilcinskas A."/>
            <person name="Williams M."/>
            <person name="Hultmark D."/>
            <person name="Hetru C."/>
            <person name="Jiang H."/>
            <person name="Grimmelikhuijzen C.J."/>
            <person name="Hauser F."/>
            <person name="Cazzamali G."/>
            <person name="Williamson M."/>
            <person name="Park Y."/>
            <person name="Li B."/>
            <person name="Tanaka Y."/>
            <person name="Predel R."/>
            <person name="Neupert S."/>
            <person name="Schachtner J."/>
            <person name="Verleyen P."/>
            <person name="Raible F."/>
            <person name="Bork P."/>
            <person name="Friedrich M."/>
            <person name="Walden K.K."/>
            <person name="Robertson H.M."/>
            <person name="Angeli S."/>
            <person name="Foret S."/>
            <person name="Bucher G."/>
            <person name="Schuetz S."/>
            <person name="Maleszka R."/>
            <person name="Wimmer E.A."/>
            <person name="Beeman R.W."/>
            <person name="Lorenzen M."/>
            <person name="Tomoyasu Y."/>
            <person name="Miller S.C."/>
            <person name="Grossmann D."/>
            <person name="Bucher G."/>
        </authorList>
    </citation>
    <scope>NUCLEOTIDE SEQUENCE [LARGE SCALE GENOMIC DNA]</scope>
    <source>
        <strain evidence="18 19">Georgia GA2</strain>
    </source>
</reference>
<dbReference type="GO" id="GO:0005524">
    <property type="term" value="F:ATP binding"/>
    <property type="evidence" value="ECO:0007669"/>
    <property type="project" value="UniProtKB-KW"/>
</dbReference>
<evidence type="ECO:0000256" key="10">
    <source>
        <dbReference type="ARBA" id="ARBA00023002"/>
    </source>
</evidence>
<comment type="catalytic activity">
    <reaction evidence="15">
        <text>firefly D-luciferin + ATP + O2 = firefly oxyluciferin + hnu + AMP + CO2 + diphosphate</text>
        <dbReference type="Rhea" id="RHEA:10732"/>
        <dbReference type="ChEBI" id="CHEBI:15379"/>
        <dbReference type="ChEBI" id="CHEBI:16526"/>
        <dbReference type="ChEBI" id="CHEBI:16792"/>
        <dbReference type="ChEBI" id="CHEBI:30212"/>
        <dbReference type="ChEBI" id="CHEBI:30616"/>
        <dbReference type="ChEBI" id="CHEBI:33019"/>
        <dbReference type="ChEBI" id="CHEBI:58038"/>
        <dbReference type="ChEBI" id="CHEBI:456215"/>
        <dbReference type="EC" id="1.13.12.7"/>
    </reaction>
</comment>
<dbReference type="PROSITE" id="PS00455">
    <property type="entry name" value="AMP_BINDING"/>
    <property type="match status" value="1"/>
</dbReference>
<keyword evidence="11" id="KW-0503">Monooxygenase</keyword>
<dbReference type="PANTHER" id="PTHR24096">
    <property type="entry name" value="LONG-CHAIN-FATTY-ACID--COA LIGASE"/>
    <property type="match status" value="1"/>
</dbReference>
<keyword evidence="7" id="KW-0547">Nucleotide-binding</keyword>
<dbReference type="eggNOG" id="KOG1176">
    <property type="taxonomic scope" value="Eukaryota"/>
</dbReference>
<evidence type="ECO:0000256" key="8">
    <source>
        <dbReference type="ARBA" id="ARBA00022840"/>
    </source>
</evidence>
<dbReference type="SUPFAM" id="SSF56801">
    <property type="entry name" value="Acetyl-CoA synthetase-like"/>
    <property type="match status" value="1"/>
</dbReference>
<evidence type="ECO:0000256" key="3">
    <source>
        <dbReference type="ARBA" id="ARBA00006432"/>
    </source>
</evidence>
<dbReference type="Gene3D" id="3.40.50.980">
    <property type="match status" value="2"/>
</dbReference>
<dbReference type="CDD" id="cd05911">
    <property type="entry name" value="Firefly_Luc_like"/>
    <property type="match status" value="1"/>
</dbReference>
<keyword evidence="19" id="KW-1185">Reference proteome</keyword>
<sequence>MMVDHIVQGSCDTFHIPNQSIGITFYNELKRKNHEKIALIDNEEISYGKLCKTSINLASQLIKLGLKKGDVVSIVSQNNWKYLAATISGFYIGAKINFLNHDYTSGELKHFFTICPPNLIFCSKKSCNNILFLRNEGLLPEHIILFDEDETEYLTFDELVKIDSDFYPVEVQPETDIAIIPTSSGTTGLPKCVLLTHANLRVPLIHFGDRNFLDFKEDDVTIGNLPFFHIWGNMIALTSVFYGIKLIIIPKFRPEVYLKTIEDYKIETLFTVPPLLIFLAKSPLVSFYDISSVKDVICAAAVITKELEEMVKDRLGLKAVRQLYGMTEASLGITMSPTKSEKVASVGKVLPTNKIKVCDIETQEALGPHKIGELRAKGGGLMVGYLSNKNATMEAFDNEGYLRTGDLGYYDEENFFYIVDRLKDIIKFKGFQISPAELENLLIQHPAVKDAAVIGIPDEVAGEVAMAFVVKQPDKNVTEKELVCFVNENVCAQKRLYGGVRFIDEIPKTSSGKIWRLKLREIV</sequence>